<keyword evidence="4" id="KW-0460">Magnesium</keyword>
<dbReference type="NCBIfam" id="TIGR00757">
    <property type="entry name" value="RNaseEG"/>
    <property type="match status" value="1"/>
</dbReference>
<comment type="cofactor">
    <cofactor evidence="1">
        <name>Mg(2+)</name>
        <dbReference type="ChEBI" id="CHEBI:18420"/>
    </cofactor>
</comment>
<dbReference type="OrthoDB" id="9804278at2"/>
<dbReference type="Gene3D" id="2.40.50.140">
    <property type="entry name" value="Nucleic acid-binding proteins"/>
    <property type="match status" value="1"/>
</dbReference>
<dbReference type="CDD" id="cd04453">
    <property type="entry name" value="S1_RNase_E"/>
    <property type="match status" value="1"/>
</dbReference>
<dbReference type="PANTHER" id="PTHR30001:SF0">
    <property type="entry name" value="RIBONUCLEASE G"/>
    <property type="match status" value="1"/>
</dbReference>
<evidence type="ECO:0000256" key="3">
    <source>
        <dbReference type="ARBA" id="ARBA00022801"/>
    </source>
</evidence>
<evidence type="ECO:0000256" key="2">
    <source>
        <dbReference type="ARBA" id="ARBA00022723"/>
    </source>
</evidence>
<evidence type="ECO:0000313" key="8">
    <source>
        <dbReference type="Proteomes" id="UP000236434"/>
    </source>
</evidence>
<dbReference type="InterPro" id="IPR004659">
    <property type="entry name" value="RNase_E/G"/>
</dbReference>
<dbReference type="GO" id="GO:0046872">
    <property type="term" value="F:metal ion binding"/>
    <property type="evidence" value="ECO:0007669"/>
    <property type="project" value="UniProtKB-KW"/>
</dbReference>
<evidence type="ECO:0000313" key="7">
    <source>
        <dbReference type="EMBL" id="PNR96015.1"/>
    </source>
</evidence>
<dbReference type="InterPro" id="IPR019307">
    <property type="entry name" value="RNA-bd_AU-1/RNase_E/G"/>
</dbReference>
<dbReference type="PROSITE" id="PS50126">
    <property type="entry name" value="S1"/>
    <property type="match status" value="1"/>
</dbReference>
<accession>A0A2K1NZP9</accession>
<protein>
    <submittedName>
        <fullName evidence="7">Ribonuclease E</fullName>
    </submittedName>
</protein>
<dbReference type="AlphaFoldDB" id="A0A2K1NZP9"/>
<name>A0A2K1NZP9_9BACT</name>
<dbReference type="EMBL" id="AZRL01000016">
    <property type="protein sequence ID" value="PNR96015.1"/>
    <property type="molecule type" value="Genomic_DNA"/>
</dbReference>
<sequence length="471" mass="54106">MDEEKTMLVSKALEEIRIAIMEEDKLCEIFFEDFETDKNTGKIFLGIIENKVPSLEAFFVNIGLGKNGFLRYRDVLDDPNHYNAGDKILVQVRKDGGTRKGPQLSMQLSLPGKYLVYIPNSKESIGISRKILQEKERTRLRQIAKKMLMDNESIIFRTNSEGIDEKEVEMELKEMRKMYNSILQRFQSQKNPGVLYEESDFLEYILRERLDSKTKKIITDDRQIVRKLKKSLKGFELKPKVEYVKGDVFQTHNVYHQMEEIFTKKIELSGGGTITLDRAEALTAIDVDSAGNLEGKNIEETSFITNMEAAKEIVRQLKLRNIGGMIVVDFIDMKDPSHKKTIINILKEEAKKDKSKVTILGFTNMGLLEIIRKRTTQPLDTNVYSQCPLCHGTGKIIAPSLVHGRLIKELLSSAKEIKKEKVKIIEINAFHNLSGYLTPSLTEELEKQLKVKLEVSFNWQNPNSYGIKYKK</sequence>
<dbReference type="Proteomes" id="UP000236434">
    <property type="component" value="Unassembled WGS sequence"/>
</dbReference>
<dbReference type="PANTHER" id="PTHR30001">
    <property type="entry name" value="RIBONUCLEASE"/>
    <property type="match status" value="1"/>
</dbReference>
<evidence type="ECO:0000256" key="1">
    <source>
        <dbReference type="ARBA" id="ARBA00001946"/>
    </source>
</evidence>
<dbReference type="GO" id="GO:0005737">
    <property type="term" value="C:cytoplasm"/>
    <property type="evidence" value="ECO:0007669"/>
    <property type="project" value="TreeGrafter"/>
</dbReference>
<keyword evidence="5" id="KW-0694">RNA-binding</keyword>
<keyword evidence="3" id="KW-0378">Hydrolase</keyword>
<reference evidence="7 8" key="1">
    <citation type="submission" date="2013-12" db="EMBL/GenBank/DDBJ databases">
        <title>Comparative genomics of Petrotoga isolates.</title>
        <authorList>
            <person name="Nesbo C.L."/>
            <person name="Charchuk R."/>
            <person name="Chow K."/>
        </authorList>
    </citation>
    <scope>NUCLEOTIDE SEQUENCE [LARGE SCALE GENOMIC DNA]</scope>
    <source>
        <strain evidence="7 8">DSM 13574</strain>
    </source>
</reference>
<gene>
    <name evidence="7" type="ORF">X929_05765</name>
</gene>
<proteinExistence type="predicted"/>
<evidence type="ECO:0000256" key="4">
    <source>
        <dbReference type="ARBA" id="ARBA00022842"/>
    </source>
</evidence>
<organism evidence="7 8">
    <name type="scientific">Petrotoga olearia DSM 13574</name>
    <dbReference type="NCBI Taxonomy" id="1122955"/>
    <lineage>
        <taxon>Bacteria</taxon>
        <taxon>Thermotogati</taxon>
        <taxon>Thermotogota</taxon>
        <taxon>Thermotogae</taxon>
        <taxon>Petrotogales</taxon>
        <taxon>Petrotogaceae</taxon>
        <taxon>Petrotoga</taxon>
    </lineage>
</organism>
<comment type="caution">
    <text evidence="7">The sequence shown here is derived from an EMBL/GenBank/DDBJ whole genome shotgun (WGS) entry which is preliminary data.</text>
</comment>
<evidence type="ECO:0000256" key="5">
    <source>
        <dbReference type="ARBA" id="ARBA00022884"/>
    </source>
</evidence>
<dbReference type="SUPFAM" id="SSF50249">
    <property type="entry name" value="Nucleic acid-binding proteins"/>
    <property type="match status" value="1"/>
</dbReference>
<dbReference type="GO" id="GO:0016787">
    <property type="term" value="F:hydrolase activity"/>
    <property type="evidence" value="ECO:0007669"/>
    <property type="project" value="UniProtKB-KW"/>
</dbReference>
<dbReference type="InterPro" id="IPR012340">
    <property type="entry name" value="NA-bd_OB-fold"/>
</dbReference>
<dbReference type="GO" id="GO:0003723">
    <property type="term" value="F:RNA binding"/>
    <property type="evidence" value="ECO:0007669"/>
    <property type="project" value="UniProtKB-KW"/>
</dbReference>
<feature type="domain" description="S1 motif" evidence="6">
    <location>
        <begin position="41"/>
        <end position="107"/>
    </location>
</feature>
<dbReference type="InterPro" id="IPR003029">
    <property type="entry name" value="S1_domain"/>
</dbReference>
<dbReference type="SMART" id="SM00316">
    <property type="entry name" value="S1"/>
    <property type="match status" value="1"/>
</dbReference>
<evidence type="ECO:0000259" key="6">
    <source>
        <dbReference type="PROSITE" id="PS50126"/>
    </source>
</evidence>
<dbReference type="GO" id="GO:0006364">
    <property type="term" value="P:rRNA processing"/>
    <property type="evidence" value="ECO:0007669"/>
    <property type="project" value="TreeGrafter"/>
</dbReference>
<keyword evidence="2" id="KW-0479">Metal-binding</keyword>
<dbReference type="GO" id="GO:0004540">
    <property type="term" value="F:RNA nuclease activity"/>
    <property type="evidence" value="ECO:0007669"/>
    <property type="project" value="InterPro"/>
</dbReference>
<dbReference type="Pfam" id="PF10150">
    <property type="entry name" value="RNase_E_G"/>
    <property type="match status" value="1"/>
</dbReference>